<sequence>MPAASATFSTPSRWRRFTCMMYEGVLLFGVVFLAGYLFDTLTQSRNALMFRHGRQAVLFVAIGVYFLASWSKRGQTLPMKTWNIRLVDRRGEPPAMAKLLARYLLMWPLPLLGALLVLAASRVTGYGSTDLFIVFTPFTLFIWTWFDPDRQFLHDRLAGTRLVNVAPTPGKP</sequence>
<evidence type="ECO:0000256" key="5">
    <source>
        <dbReference type="ARBA" id="ARBA00023136"/>
    </source>
</evidence>
<feature type="transmembrane region" description="Helical" evidence="6">
    <location>
        <begin position="20"/>
        <end position="38"/>
    </location>
</feature>
<dbReference type="PANTHER" id="PTHR36115:SF10">
    <property type="entry name" value="RDD DOMAIN-CONTAINING PROTEIN"/>
    <property type="match status" value="1"/>
</dbReference>
<evidence type="ECO:0000313" key="9">
    <source>
        <dbReference type="Proteomes" id="UP000559809"/>
    </source>
</evidence>
<keyword evidence="9" id="KW-1185">Reference proteome</keyword>
<evidence type="ECO:0000256" key="3">
    <source>
        <dbReference type="ARBA" id="ARBA00022692"/>
    </source>
</evidence>
<accession>A0A853G033</accession>
<feature type="transmembrane region" description="Helical" evidence="6">
    <location>
        <begin position="99"/>
        <end position="120"/>
    </location>
</feature>
<protein>
    <submittedName>
        <fullName evidence="8">RDD family protein</fullName>
    </submittedName>
</protein>
<dbReference type="InterPro" id="IPR051791">
    <property type="entry name" value="Pra-immunoreactive"/>
</dbReference>
<evidence type="ECO:0000256" key="6">
    <source>
        <dbReference type="SAM" id="Phobius"/>
    </source>
</evidence>
<keyword evidence="2" id="KW-1003">Cell membrane</keyword>
<organism evidence="8 9">
    <name type="scientific">Parapusillimonas granuli</name>
    <dbReference type="NCBI Taxonomy" id="380911"/>
    <lineage>
        <taxon>Bacteria</taxon>
        <taxon>Pseudomonadati</taxon>
        <taxon>Pseudomonadota</taxon>
        <taxon>Betaproteobacteria</taxon>
        <taxon>Burkholderiales</taxon>
        <taxon>Alcaligenaceae</taxon>
        <taxon>Parapusillimonas</taxon>
    </lineage>
</organism>
<proteinExistence type="predicted"/>
<feature type="transmembrane region" description="Helical" evidence="6">
    <location>
        <begin position="53"/>
        <end position="70"/>
    </location>
</feature>
<feature type="domain" description="RDD" evidence="7">
    <location>
        <begin position="11"/>
        <end position="159"/>
    </location>
</feature>
<evidence type="ECO:0000256" key="1">
    <source>
        <dbReference type="ARBA" id="ARBA00004651"/>
    </source>
</evidence>
<keyword evidence="4 6" id="KW-1133">Transmembrane helix</keyword>
<keyword evidence="3 6" id="KW-0812">Transmembrane</keyword>
<dbReference type="GO" id="GO:0005886">
    <property type="term" value="C:plasma membrane"/>
    <property type="evidence" value="ECO:0007669"/>
    <property type="project" value="UniProtKB-SubCell"/>
</dbReference>
<comment type="subcellular location">
    <subcellularLocation>
        <location evidence="1">Cell membrane</location>
        <topology evidence="1">Multi-pass membrane protein</topology>
    </subcellularLocation>
</comment>
<dbReference type="Pfam" id="PF06271">
    <property type="entry name" value="RDD"/>
    <property type="match status" value="1"/>
</dbReference>
<dbReference type="RefSeq" id="WP_180153730.1">
    <property type="nucleotide sequence ID" value="NZ_JACCEM010000002.1"/>
</dbReference>
<reference evidence="8 9" key="1">
    <citation type="submission" date="2020-07" db="EMBL/GenBank/DDBJ databases">
        <title>Taxonomic revisions and descriptions of new bacterial species based on genomic comparisons in the high-G+C-content subgroup of the family Alcaligenaceae.</title>
        <authorList>
            <person name="Szabo A."/>
            <person name="Felfoldi T."/>
        </authorList>
    </citation>
    <scope>NUCLEOTIDE SEQUENCE [LARGE SCALE GENOMIC DNA]</scope>
    <source>
        <strain evidence="8 9">LMG 24012</strain>
    </source>
</reference>
<feature type="transmembrane region" description="Helical" evidence="6">
    <location>
        <begin position="126"/>
        <end position="146"/>
    </location>
</feature>
<dbReference type="InterPro" id="IPR010432">
    <property type="entry name" value="RDD"/>
</dbReference>
<evidence type="ECO:0000313" key="8">
    <source>
        <dbReference type="EMBL" id="NYT48420.1"/>
    </source>
</evidence>
<evidence type="ECO:0000256" key="4">
    <source>
        <dbReference type="ARBA" id="ARBA00022989"/>
    </source>
</evidence>
<dbReference type="Proteomes" id="UP000559809">
    <property type="component" value="Unassembled WGS sequence"/>
</dbReference>
<keyword evidence="5 6" id="KW-0472">Membrane</keyword>
<dbReference type="PANTHER" id="PTHR36115">
    <property type="entry name" value="PROLINE-RICH ANTIGEN HOMOLOG-RELATED"/>
    <property type="match status" value="1"/>
</dbReference>
<evidence type="ECO:0000259" key="7">
    <source>
        <dbReference type="Pfam" id="PF06271"/>
    </source>
</evidence>
<name>A0A853G033_9BURK</name>
<comment type="caution">
    <text evidence="8">The sequence shown here is derived from an EMBL/GenBank/DDBJ whole genome shotgun (WGS) entry which is preliminary data.</text>
</comment>
<evidence type="ECO:0000256" key="2">
    <source>
        <dbReference type="ARBA" id="ARBA00022475"/>
    </source>
</evidence>
<dbReference type="AlphaFoldDB" id="A0A853G033"/>
<gene>
    <name evidence="8" type="ORF">H0A72_03760</name>
</gene>
<dbReference type="EMBL" id="JACCEM010000002">
    <property type="protein sequence ID" value="NYT48420.1"/>
    <property type="molecule type" value="Genomic_DNA"/>
</dbReference>